<comment type="caution">
    <text evidence="2">The sequence shown here is derived from an EMBL/GenBank/DDBJ whole genome shotgun (WGS) entry which is preliminary data.</text>
</comment>
<organism evidence="2 3">
    <name type="scientific">Myroides indicus</name>
    <dbReference type="NCBI Taxonomy" id="1323422"/>
    <lineage>
        <taxon>Bacteria</taxon>
        <taxon>Pseudomonadati</taxon>
        <taxon>Bacteroidota</taxon>
        <taxon>Flavobacteriia</taxon>
        <taxon>Flavobacteriales</taxon>
        <taxon>Flavobacteriaceae</taxon>
        <taxon>Myroides</taxon>
    </lineage>
</organism>
<dbReference type="Pfam" id="PF12099">
    <property type="entry name" value="DUF3575"/>
    <property type="match status" value="1"/>
</dbReference>
<feature type="signal peptide" evidence="1">
    <location>
        <begin position="1"/>
        <end position="18"/>
    </location>
</feature>
<dbReference type="InterPro" id="IPR021958">
    <property type="entry name" value="DUF3575"/>
</dbReference>
<protein>
    <submittedName>
        <fullName evidence="2">Uncharacterized protein DUF3575</fullName>
    </submittedName>
</protein>
<proteinExistence type="predicted"/>
<keyword evidence="1" id="KW-0732">Signal</keyword>
<dbReference type="RefSeq" id="WP_133712609.1">
    <property type="nucleotide sequence ID" value="NZ_SOAG01000013.1"/>
</dbReference>
<feature type="chain" id="PRO_5020326384" evidence="1">
    <location>
        <begin position="19"/>
        <end position="259"/>
    </location>
</feature>
<sequence length="259" mass="29460">MKLTFILFALFYSAIVYTQDLTSTQNDSHIINPSIENLVKFNLVPLVWGTGSLSYERKIANQWAIGATLNYRPKGKAPFKSTLQKIFENDTSNKNLTFDVDKLKYSNFSFAPEIKFYFGKKGAFSGFYIAAFAKIETTKVDYAYRFNELLLLNKDPDLPLKGNINAFSGGIYCGIQWNIGKNFYLDWQIIGGNYGFANINISSNRNLTPDEQIALNYFAKDLKDNFKNMEYEVNEDGIKIDGKMPWAGLRTGLSIAYSF</sequence>
<dbReference type="Proteomes" id="UP000295215">
    <property type="component" value="Unassembled WGS sequence"/>
</dbReference>
<accession>A0A4R7EVE9</accession>
<evidence type="ECO:0000313" key="2">
    <source>
        <dbReference type="EMBL" id="TDS58156.1"/>
    </source>
</evidence>
<evidence type="ECO:0000256" key="1">
    <source>
        <dbReference type="SAM" id="SignalP"/>
    </source>
</evidence>
<gene>
    <name evidence="2" type="ORF">C8P70_11368</name>
</gene>
<name>A0A4R7EVE9_9FLAO</name>
<evidence type="ECO:0000313" key="3">
    <source>
        <dbReference type="Proteomes" id="UP000295215"/>
    </source>
</evidence>
<dbReference type="OrthoDB" id="1118958at2"/>
<reference evidence="2 3" key="1">
    <citation type="submission" date="2019-03" db="EMBL/GenBank/DDBJ databases">
        <title>Genomic Encyclopedia of Archaeal and Bacterial Type Strains, Phase II (KMG-II): from individual species to whole genera.</title>
        <authorList>
            <person name="Goeker M."/>
        </authorList>
    </citation>
    <scope>NUCLEOTIDE SEQUENCE [LARGE SCALE GENOMIC DNA]</scope>
    <source>
        <strain evidence="2 3">DSM 28213</strain>
    </source>
</reference>
<dbReference type="EMBL" id="SOAG01000013">
    <property type="protein sequence ID" value="TDS58156.1"/>
    <property type="molecule type" value="Genomic_DNA"/>
</dbReference>
<keyword evidence="3" id="KW-1185">Reference proteome</keyword>
<dbReference type="AlphaFoldDB" id="A0A4R7EVE9"/>